<evidence type="ECO:0000313" key="2">
    <source>
        <dbReference type="Proteomes" id="UP000053051"/>
    </source>
</evidence>
<accession>M1X1P4</accession>
<dbReference type="EMBL" id="CAIY01000088">
    <property type="protein sequence ID" value="CCH68393.1"/>
    <property type="molecule type" value="Genomic_DNA"/>
</dbReference>
<dbReference type="Proteomes" id="UP000053051">
    <property type="component" value="Unassembled WGS sequence"/>
</dbReference>
<sequence>MPSLKSENLYGKTLANLNSSPSIDNPPITKELLLVMGGFNVATKSELLITT</sequence>
<dbReference type="AlphaFoldDB" id="M1X1P4"/>
<organism evidence="1 2">
    <name type="scientific">Richelia intracellularis HH01</name>
    <dbReference type="NCBI Taxonomy" id="1165094"/>
    <lineage>
        <taxon>Bacteria</taxon>
        <taxon>Bacillati</taxon>
        <taxon>Cyanobacteriota</taxon>
        <taxon>Cyanophyceae</taxon>
        <taxon>Nostocales</taxon>
        <taxon>Nostocaceae</taxon>
        <taxon>Richelia</taxon>
    </lineage>
</organism>
<protein>
    <submittedName>
        <fullName evidence="1">Uncharacterized protein</fullName>
    </submittedName>
</protein>
<keyword evidence="2" id="KW-1185">Reference proteome</keyword>
<reference evidence="2" key="2">
    <citation type="submission" date="2016-01" db="EMBL/GenBank/DDBJ databases">
        <title>Diatom-associated endosymboitic cyanobacterium lacks core nitrogen metabolism enzymes.</title>
        <authorList>
            <person name="Hilton J.A."/>
            <person name="Foster R.A."/>
            <person name="Tripp H.J."/>
            <person name="Carter B.J."/>
            <person name="Zehr J.P."/>
            <person name="Villareal T.A."/>
        </authorList>
    </citation>
    <scope>NUCLEOTIDE SEQUENCE [LARGE SCALE GENOMIC DNA]</scope>
    <source>
        <strain evidence="2">HH01</strain>
    </source>
</reference>
<name>M1X1P4_9NOST</name>
<comment type="caution">
    <text evidence="1">The sequence shown here is derived from an EMBL/GenBank/DDBJ whole genome shotgun (WGS) entry which is preliminary data.</text>
</comment>
<reference evidence="1 2" key="1">
    <citation type="submission" date="2012-05" db="EMBL/GenBank/DDBJ databases">
        <authorList>
            <person name="Hilton J."/>
        </authorList>
    </citation>
    <scope>NUCLEOTIDE SEQUENCE [LARGE SCALE GENOMIC DNA]</scope>
    <source>
        <strain evidence="1 2">HH01</strain>
    </source>
</reference>
<proteinExistence type="predicted"/>
<gene>
    <name evidence="1" type="ORF">RINTHH_22380</name>
</gene>
<evidence type="ECO:0000313" key="1">
    <source>
        <dbReference type="EMBL" id="CCH68393.1"/>
    </source>
</evidence>